<evidence type="ECO:0000256" key="1">
    <source>
        <dbReference type="ARBA" id="ARBA00004418"/>
    </source>
</evidence>
<reference evidence="7 8" key="1">
    <citation type="submission" date="2019-05" db="EMBL/GenBank/DDBJ databases">
        <title>Genome sequences of Thalassotalea litorea 1K03283.</title>
        <authorList>
            <person name="Zhang D."/>
        </authorList>
    </citation>
    <scope>NUCLEOTIDE SEQUENCE [LARGE SCALE GENOMIC DNA]</scope>
    <source>
        <strain evidence="7 8">MCCC 1K03283</strain>
    </source>
</reference>
<dbReference type="GO" id="GO:0042597">
    <property type="term" value="C:periplasmic space"/>
    <property type="evidence" value="ECO:0007669"/>
    <property type="project" value="UniProtKB-SubCell"/>
</dbReference>
<dbReference type="SUPFAM" id="SSF48230">
    <property type="entry name" value="Chondroitin AC/alginate lyase"/>
    <property type="match status" value="1"/>
</dbReference>
<feature type="domain" description="Heparinase II/III-like C-terminal" evidence="6">
    <location>
        <begin position="339"/>
        <end position="600"/>
    </location>
</feature>
<protein>
    <submittedName>
        <fullName evidence="7">Alginate lyase family protein</fullName>
    </submittedName>
</protein>
<dbReference type="Proteomes" id="UP000307790">
    <property type="component" value="Unassembled WGS sequence"/>
</dbReference>
<gene>
    <name evidence="7" type="ORF">FE810_06980</name>
</gene>
<keyword evidence="8" id="KW-1185">Reference proteome</keyword>
<keyword evidence="3" id="KW-0574">Periplasm</keyword>
<keyword evidence="4 7" id="KW-0456">Lyase</keyword>
<organism evidence="7 8">
    <name type="scientific">Thalassotalea litorea</name>
    <dbReference type="NCBI Taxonomy" id="2020715"/>
    <lineage>
        <taxon>Bacteria</taxon>
        <taxon>Pseudomonadati</taxon>
        <taxon>Pseudomonadota</taxon>
        <taxon>Gammaproteobacteria</taxon>
        <taxon>Alteromonadales</taxon>
        <taxon>Colwelliaceae</taxon>
        <taxon>Thalassotalea</taxon>
    </lineage>
</organism>
<evidence type="ECO:0000256" key="2">
    <source>
        <dbReference type="ARBA" id="ARBA00022729"/>
    </source>
</evidence>
<dbReference type="OrthoDB" id="9772435at2"/>
<evidence type="ECO:0000313" key="8">
    <source>
        <dbReference type="Proteomes" id="UP000307790"/>
    </source>
</evidence>
<dbReference type="PANTHER" id="PTHR39210:SF1">
    <property type="entry name" value="HEPARIN-SULFATE LYASE"/>
    <property type="match status" value="1"/>
</dbReference>
<comment type="subcellular location">
    <subcellularLocation>
        <location evidence="1">Periplasm</location>
    </subcellularLocation>
</comment>
<dbReference type="Pfam" id="PF05426">
    <property type="entry name" value="Alginate_lyase"/>
    <property type="match status" value="1"/>
</dbReference>
<accession>A0A5R9IRK3</accession>
<dbReference type="InterPro" id="IPR008929">
    <property type="entry name" value="Chondroitin_lyas"/>
</dbReference>
<feature type="domain" description="Alginate lyase" evidence="5">
    <location>
        <begin position="33"/>
        <end position="257"/>
    </location>
</feature>
<evidence type="ECO:0000259" key="6">
    <source>
        <dbReference type="Pfam" id="PF07940"/>
    </source>
</evidence>
<dbReference type="AlphaFoldDB" id="A0A5R9IRK3"/>
<evidence type="ECO:0000313" key="7">
    <source>
        <dbReference type="EMBL" id="TLU65846.1"/>
    </source>
</evidence>
<dbReference type="Gene3D" id="2.70.98.70">
    <property type="match status" value="1"/>
</dbReference>
<evidence type="ECO:0000256" key="3">
    <source>
        <dbReference type="ARBA" id="ARBA00022764"/>
    </source>
</evidence>
<comment type="caution">
    <text evidence="7">The sequence shown here is derived from an EMBL/GenBank/DDBJ whole genome shotgun (WGS) entry which is preliminary data.</text>
</comment>
<dbReference type="EMBL" id="VCBC01000006">
    <property type="protein sequence ID" value="TLU65846.1"/>
    <property type="molecule type" value="Genomic_DNA"/>
</dbReference>
<name>A0A5R9IRK3_9GAMM</name>
<sequence>MQKAVKQDGSFQQAYQALKIQVDAQLERAVNIPVPKDAGGGFTHEQHKRNYRAMHDAGILFQLSGQDKYAERAIELMLGYAEMYKDLPLHPKQKEQAPGRLFWQSLNEAVFLVYSIQGYDFVHDFATKEQRETIEQGLFRPMASFLSSESPQTFDKIHNHGTWATAAVGMTGLVLDESEWVEQALYGLDKSGTGGFMRQLDELFSPQGYYTEGPYYQRYALMPFVFFAKAVEVNQPERKIFEYRDNILLKAIDTTIQLSYNRLFFPINDAIKDKGIDTVELVYGVTIAYGLTNNPQLLDVAEQQQQVLLTGDGLKVAQAIDAGEAQPYHFASKEFGDGQDGKQGALVVMRANQDSQTNPEKHQALVFKATSQGMGHGHFDKLNWIFYDNGHEVVSDYGAARFLNVEAKYGGHYLRENNTYAKQTIAHNTLVVDQRSHFKGNTKRGNKYAPTVTLFASDDDVSLSSAFIDTAYKGVEMRRTQALVKVANRELPIVIDVFNVNSDKYHQYDLPLHFNGHLMDTSATLKTNNTSLAPLGKKDGYQHLWLTSEASLEQPLSKVTWLNDDRFYTMTTKATEDMTLLFTRTGANDPDFNLREDKAFIYRLEKAKNVDFVSLLELHGEYNPSKEYTLDAHSQLESLDYSVEDDVHVVRFKLAGSDAMLLAFVPEGKSDQQVKFSFNGQSYKFKGQYLLTTEQ</sequence>
<proteinExistence type="predicted"/>
<dbReference type="PANTHER" id="PTHR39210">
    <property type="entry name" value="HEPARIN-SULFATE LYASE"/>
    <property type="match status" value="1"/>
</dbReference>
<dbReference type="InterPro" id="IPR008397">
    <property type="entry name" value="Alginate_lyase_dom"/>
</dbReference>
<evidence type="ECO:0000256" key="4">
    <source>
        <dbReference type="ARBA" id="ARBA00023239"/>
    </source>
</evidence>
<dbReference type="GO" id="GO:0016829">
    <property type="term" value="F:lyase activity"/>
    <property type="evidence" value="ECO:0007669"/>
    <property type="project" value="UniProtKB-KW"/>
</dbReference>
<dbReference type="InterPro" id="IPR012480">
    <property type="entry name" value="Hepar_II_III_C"/>
</dbReference>
<dbReference type="Gene3D" id="1.50.10.100">
    <property type="entry name" value="Chondroitin AC/alginate lyase"/>
    <property type="match status" value="1"/>
</dbReference>
<evidence type="ECO:0000259" key="5">
    <source>
        <dbReference type="Pfam" id="PF05426"/>
    </source>
</evidence>
<dbReference type="Pfam" id="PF07940">
    <property type="entry name" value="Hepar_II_III_C"/>
    <property type="match status" value="1"/>
</dbReference>
<keyword evidence="2" id="KW-0732">Signal</keyword>